<comment type="caution">
    <text evidence="2">The sequence shown here is derived from an EMBL/GenBank/DDBJ whole genome shotgun (WGS) entry which is preliminary data.</text>
</comment>
<evidence type="ECO:0000256" key="1">
    <source>
        <dbReference type="SAM" id="MobiDB-lite"/>
    </source>
</evidence>
<dbReference type="EMBL" id="REGN01002184">
    <property type="protein sequence ID" value="RNA29626.1"/>
    <property type="molecule type" value="Genomic_DNA"/>
</dbReference>
<reference evidence="2 3" key="1">
    <citation type="journal article" date="2018" name="Sci. Rep.">
        <title>Genomic signatures of local adaptation to the degree of environmental predictability in rotifers.</title>
        <authorList>
            <person name="Franch-Gras L."/>
            <person name="Hahn C."/>
            <person name="Garcia-Roger E.M."/>
            <person name="Carmona M.J."/>
            <person name="Serra M."/>
            <person name="Gomez A."/>
        </authorList>
    </citation>
    <scope>NUCLEOTIDE SEQUENCE [LARGE SCALE GENOMIC DNA]</scope>
    <source>
        <strain evidence="2">HYR1</strain>
    </source>
</reference>
<evidence type="ECO:0000313" key="3">
    <source>
        <dbReference type="Proteomes" id="UP000276133"/>
    </source>
</evidence>
<gene>
    <name evidence="2" type="ORF">BpHYR1_054169</name>
</gene>
<feature type="region of interest" description="Disordered" evidence="1">
    <location>
        <begin position="61"/>
        <end position="89"/>
    </location>
</feature>
<protein>
    <submittedName>
        <fullName evidence="2">Uncharacterized protein</fullName>
    </submittedName>
</protein>
<organism evidence="2 3">
    <name type="scientific">Brachionus plicatilis</name>
    <name type="common">Marine rotifer</name>
    <name type="synonym">Brachionus muelleri</name>
    <dbReference type="NCBI Taxonomy" id="10195"/>
    <lineage>
        <taxon>Eukaryota</taxon>
        <taxon>Metazoa</taxon>
        <taxon>Spiralia</taxon>
        <taxon>Gnathifera</taxon>
        <taxon>Rotifera</taxon>
        <taxon>Eurotatoria</taxon>
        <taxon>Monogononta</taxon>
        <taxon>Pseudotrocha</taxon>
        <taxon>Ploima</taxon>
        <taxon>Brachionidae</taxon>
        <taxon>Brachionus</taxon>
    </lineage>
</organism>
<dbReference type="AlphaFoldDB" id="A0A3M7S1G0"/>
<dbReference type="Proteomes" id="UP000276133">
    <property type="component" value="Unassembled WGS sequence"/>
</dbReference>
<accession>A0A3M7S1G0</accession>
<name>A0A3M7S1G0_BRAPC</name>
<keyword evidence="3" id="KW-1185">Reference proteome</keyword>
<feature type="compositionally biased region" description="Basic and acidic residues" evidence="1">
    <location>
        <begin position="72"/>
        <end position="87"/>
    </location>
</feature>
<sequence length="118" mass="14084">MIQVTISTKSADVKRRRKLPIKVLLKVLKKLYSLSFISIWYNRTRQIFIKKFSQNSKMFDLESESDGSSQLLDKDIDQKERRKDSQKVTKKSIVYKKDKPRLLNRDLATRDNFGDFYF</sequence>
<evidence type="ECO:0000313" key="2">
    <source>
        <dbReference type="EMBL" id="RNA29626.1"/>
    </source>
</evidence>
<proteinExistence type="predicted"/>